<dbReference type="Pfam" id="PF08402">
    <property type="entry name" value="TOBE_2"/>
    <property type="match status" value="1"/>
</dbReference>
<proteinExistence type="predicted"/>
<dbReference type="GO" id="GO:0005524">
    <property type="term" value="F:ATP binding"/>
    <property type="evidence" value="ECO:0007669"/>
    <property type="project" value="UniProtKB-KW"/>
</dbReference>
<keyword evidence="2" id="KW-1003">Cell membrane</keyword>
<dbReference type="PANTHER" id="PTHR42781">
    <property type="entry name" value="SPERMIDINE/PUTRESCINE IMPORT ATP-BINDING PROTEIN POTA"/>
    <property type="match status" value="1"/>
</dbReference>
<dbReference type="InterPro" id="IPR050093">
    <property type="entry name" value="ABC_SmlMolc_Importer"/>
</dbReference>
<evidence type="ECO:0000259" key="5">
    <source>
        <dbReference type="PROSITE" id="PS50893"/>
    </source>
</evidence>
<dbReference type="PANTHER" id="PTHR42781:SF4">
    <property type="entry name" value="SPERMIDINE_PUTRESCINE IMPORT ATP-BINDING PROTEIN POTA"/>
    <property type="match status" value="1"/>
</dbReference>
<dbReference type="RefSeq" id="WP_340361694.1">
    <property type="nucleotide sequence ID" value="NZ_JBBKZV010000001.1"/>
</dbReference>
<dbReference type="InterPro" id="IPR027417">
    <property type="entry name" value="P-loop_NTPase"/>
</dbReference>
<dbReference type="PROSITE" id="PS50893">
    <property type="entry name" value="ABC_TRANSPORTER_2"/>
    <property type="match status" value="1"/>
</dbReference>
<dbReference type="InterPro" id="IPR008995">
    <property type="entry name" value="Mo/tungstate-bd_C_term_dom"/>
</dbReference>
<evidence type="ECO:0000256" key="3">
    <source>
        <dbReference type="ARBA" id="ARBA00022741"/>
    </source>
</evidence>
<dbReference type="SMART" id="SM00382">
    <property type="entry name" value="AAA"/>
    <property type="match status" value="1"/>
</dbReference>
<dbReference type="SUPFAM" id="SSF52540">
    <property type="entry name" value="P-loop containing nucleoside triphosphate hydrolases"/>
    <property type="match status" value="1"/>
</dbReference>
<dbReference type="Proteomes" id="UP001363010">
    <property type="component" value="Unassembled WGS sequence"/>
</dbReference>
<dbReference type="Pfam" id="PF00005">
    <property type="entry name" value="ABC_tran"/>
    <property type="match status" value="1"/>
</dbReference>
<evidence type="ECO:0000256" key="2">
    <source>
        <dbReference type="ARBA" id="ARBA00022475"/>
    </source>
</evidence>
<keyword evidence="4 6" id="KW-0067">ATP-binding</keyword>
<protein>
    <submittedName>
        <fullName evidence="6">ABC transporter ATP-binding protein</fullName>
    </submittedName>
</protein>
<keyword evidence="1" id="KW-0813">Transport</keyword>
<evidence type="ECO:0000313" key="6">
    <source>
        <dbReference type="EMBL" id="MEJ8820641.1"/>
    </source>
</evidence>
<evidence type="ECO:0000256" key="1">
    <source>
        <dbReference type="ARBA" id="ARBA00022448"/>
    </source>
</evidence>
<organism evidence="6 7">
    <name type="scientific">Variovorax humicola</name>
    <dbReference type="NCBI Taxonomy" id="1769758"/>
    <lineage>
        <taxon>Bacteria</taxon>
        <taxon>Pseudomonadati</taxon>
        <taxon>Pseudomonadota</taxon>
        <taxon>Betaproteobacteria</taxon>
        <taxon>Burkholderiales</taxon>
        <taxon>Comamonadaceae</taxon>
        <taxon>Variovorax</taxon>
    </lineage>
</organism>
<dbReference type="Gene3D" id="3.40.50.300">
    <property type="entry name" value="P-loop containing nucleotide triphosphate hydrolases"/>
    <property type="match status" value="1"/>
</dbReference>
<sequence length="348" mass="37307">MSNGIEFRNVTKRYGTDPAAPLAVKGISFEVPVGTLTTILGPSGCGKTTTLRMIAGLESPTSGEIIMGGRDVTTLGPAERNVSMMFQSYALFPHMNVIENVGYGLKMSGVKKDEIARRARETLKGVGLVDFDERLPSELSGGQQQRVALARALVLEPAVLLFDEPLSNLDARLRREMREEIRGLQQRLKLTVAYVTHDQSEALAVSDQIIVMDHGVIAQAGTPQQLYSRPQSEFVAGFMGEAMVYTAIVQFDGRVTLGPLILKTAHPLAPGLVKVAVRPESWQIGAAVGLEGTLRKISYLGNAYEYSFDTAIGPVFVLSNDLARPLAAGAETTLSLGLHGVSVVPGSA</sequence>
<dbReference type="InterPro" id="IPR013611">
    <property type="entry name" value="Transp-assoc_OB_typ2"/>
</dbReference>
<name>A0ABU8VUC0_9BURK</name>
<dbReference type="PROSITE" id="PS00211">
    <property type="entry name" value="ABC_TRANSPORTER_1"/>
    <property type="match status" value="1"/>
</dbReference>
<keyword evidence="3" id="KW-0547">Nucleotide-binding</keyword>
<reference evidence="6 7" key="1">
    <citation type="submission" date="2024-03" db="EMBL/GenBank/DDBJ databases">
        <title>Novel species of the genus Variovorax.</title>
        <authorList>
            <person name="Liu Q."/>
            <person name="Xin Y.-H."/>
        </authorList>
    </citation>
    <scope>NUCLEOTIDE SEQUENCE [LARGE SCALE GENOMIC DNA]</scope>
    <source>
        <strain evidence="6 7">KACC 18501</strain>
    </source>
</reference>
<accession>A0ABU8VUC0</accession>
<keyword evidence="2" id="KW-0472">Membrane</keyword>
<dbReference type="EMBL" id="JBBKZV010000001">
    <property type="protein sequence ID" value="MEJ8820641.1"/>
    <property type="molecule type" value="Genomic_DNA"/>
</dbReference>
<keyword evidence="7" id="KW-1185">Reference proteome</keyword>
<dbReference type="SUPFAM" id="SSF50331">
    <property type="entry name" value="MOP-like"/>
    <property type="match status" value="1"/>
</dbReference>
<evidence type="ECO:0000256" key="4">
    <source>
        <dbReference type="ARBA" id="ARBA00022840"/>
    </source>
</evidence>
<feature type="domain" description="ABC transporter" evidence="5">
    <location>
        <begin position="5"/>
        <end position="239"/>
    </location>
</feature>
<gene>
    <name evidence="6" type="ORF">WKW80_01160</name>
</gene>
<dbReference type="InterPro" id="IPR003593">
    <property type="entry name" value="AAA+_ATPase"/>
</dbReference>
<evidence type="ECO:0000313" key="7">
    <source>
        <dbReference type="Proteomes" id="UP001363010"/>
    </source>
</evidence>
<dbReference type="InterPro" id="IPR003439">
    <property type="entry name" value="ABC_transporter-like_ATP-bd"/>
</dbReference>
<dbReference type="InterPro" id="IPR017871">
    <property type="entry name" value="ABC_transporter-like_CS"/>
</dbReference>
<comment type="caution">
    <text evidence="6">The sequence shown here is derived from an EMBL/GenBank/DDBJ whole genome shotgun (WGS) entry which is preliminary data.</text>
</comment>